<dbReference type="PANTHER" id="PTHR30126">
    <property type="entry name" value="HTH-TYPE TRANSCRIPTIONAL REGULATOR"/>
    <property type="match status" value="1"/>
</dbReference>
<feature type="domain" description="HTH lysR-type" evidence="5">
    <location>
        <begin position="10"/>
        <end position="66"/>
    </location>
</feature>
<dbReference type="SUPFAM" id="SSF46785">
    <property type="entry name" value="Winged helix' DNA-binding domain"/>
    <property type="match status" value="1"/>
</dbReference>
<evidence type="ECO:0000256" key="4">
    <source>
        <dbReference type="ARBA" id="ARBA00023163"/>
    </source>
</evidence>
<gene>
    <name evidence="6" type="ORF">PGX00_16075</name>
</gene>
<dbReference type="Pfam" id="PF03466">
    <property type="entry name" value="LysR_substrate"/>
    <property type="match status" value="1"/>
</dbReference>
<dbReference type="Gene3D" id="3.40.190.290">
    <property type="match status" value="1"/>
</dbReference>
<dbReference type="Proteomes" id="UP001210678">
    <property type="component" value="Unassembled WGS sequence"/>
</dbReference>
<comment type="caution">
    <text evidence="6">The sequence shown here is derived from an EMBL/GenBank/DDBJ whole genome shotgun (WGS) entry which is preliminary data.</text>
</comment>
<sequence length="317" mass="35755">MQLLRNRLSNFRSIRVFLTVYEQGSVSGAAKVLNLTQPTISIQLKQLSELLGAELYHLQGKKLVFTEVGHMTARYCMKIIQNVDDLEIEIANLAQLKSGTLKVAAVTSCEYFVPHLIGSFIDKHQMVDIDLKVDNRDKIKERYQNGQDDLYLFSHIDSDMSGGIVPLFPNNLYAIASKNHPLARKDNIDIRSLVGFSWILREQGSGTRQAIEKHLGQHDITLNPKLVMESNEAIKHCVMAGMGLSILSEYALTQENPSNLAILSVDTFPIETHWNLVFPTSTRQSPLSQAFMEHLIEYKKILKGNLLKQETPFFIGS</sequence>
<evidence type="ECO:0000313" key="6">
    <source>
        <dbReference type="EMBL" id="MDB1125076.1"/>
    </source>
</evidence>
<evidence type="ECO:0000259" key="5">
    <source>
        <dbReference type="PROSITE" id="PS50931"/>
    </source>
</evidence>
<dbReference type="InterPro" id="IPR036390">
    <property type="entry name" value="WH_DNA-bd_sf"/>
</dbReference>
<dbReference type="InterPro" id="IPR005119">
    <property type="entry name" value="LysR_subst-bd"/>
</dbReference>
<evidence type="ECO:0000256" key="1">
    <source>
        <dbReference type="ARBA" id="ARBA00009437"/>
    </source>
</evidence>
<keyword evidence="3" id="KW-0238">DNA-binding</keyword>
<accession>A0ABT4YV95</accession>
<organism evidence="6 7">
    <name type="scientific">Vibrio algarum</name>
    <dbReference type="NCBI Taxonomy" id="3020714"/>
    <lineage>
        <taxon>Bacteria</taxon>
        <taxon>Pseudomonadati</taxon>
        <taxon>Pseudomonadota</taxon>
        <taxon>Gammaproteobacteria</taxon>
        <taxon>Vibrionales</taxon>
        <taxon>Vibrionaceae</taxon>
        <taxon>Vibrio</taxon>
    </lineage>
</organism>
<dbReference type="PANTHER" id="PTHR30126:SF5">
    <property type="entry name" value="HTH-TYPE TRANSCRIPTIONAL ACTIVATOR CMPR"/>
    <property type="match status" value="1"/>
</dbReference>
<proteinExistence type="inferred from homology"/>
<dbReference type="Pfam" id="PF00126">
    <property type="entry name" value="HTH_1"/>
    <property type="match status" value="1"/>
</dbReference>
<comment type="similarity">
    <text evidence="1">Belongs to the LysR transcriptional regulatory family.</text>
</comment>
<protein>
    <submittedName>
        <fullName evidence="6">LysR family transcriptional regulator</fullName>
    </submittedName>
</protein>
<dbReference type="RefSeq" id="WP_272138453.1">
    <property type="nucleotide sequence ID" value="NZ_JAQLOI010000003.1"/>
</dbReference>
<dbReference type="InterPro" id="IPR000847">
    <property type="entry name" value="LysR_HTH_N"/>
</dbReference>
<dbReference type="PRINTS" id="PR00039">
    <property type="entry name" value="HTHLYSR"/>
</dbReference>
<dbReference type="PROSITE" id="PS50931">
    <property type="entry name" value="HTH_LYSR"/>
    <property type="match status" value="1"/>
</dbReference>
<evidence type="ECO:0000313" key="7">
    <source>
        <dbReference type="Proteomes" id="UP001210678"/>
    </source>
</evidence>
<name>A0ABT4YV95_9VIBR</name>
<keyword evidence="4" id="KW-0804">Transcription</keyword>
<keyword evidence="7" id="KW-1185">Reference proteome</keyword>
<evidence type="ECO:0000256" key="3">
    <source>
        <dbReference type="ARBA" id="ARBA00023125"/>
    </source>
</evidence>
<dbReference type="SUPFAM" id="SSF53850">
    <property type="entry name" value="Periplasmic binding protein-like II"/>
    <property type="match status" value="1"/>
</dbReference>
<dbReference type="InterPro" id="IPR036388">
    <property type="entry name" value="WH-like_DNA-bd_sf"/>
</dbReference>
<dbReference type="EMBL" id="JAQLOI010000003">
    <property type="protein sequence ID" value="MDB1125076.1"/>
    <property type="molecule type" value="Genomic_DNA"/>
</dbReference>
<evidence type="ECO:0000256" key="2">
    <source>
        <dbReference type="ARBA" id="ARBA00023015"/>
    </source>
</evidence>
<keyword evidence="2" id="KW-0805">Transcription regulation</keyword>
<dbReference type="Gene3D" id="1.10.10.10">
    <property type="entry name" value="Winged helix-like DNA-binding domain superfamily/Winged helix DNA-binding domain"/>
    <property type="match status" value="1"/>
</dbReference>
<reference evidence="6 7" key="1">
    <citation type="submission" date="2023-01" db="EMBL/GenBank/DDBJ databases">
        <title>Vibrio sp. KJ40-1 sp.nov, isolated from marine algae.</title>
        <authorList>
            <person name="Butt M."/>
            <person name="Kim J.M.J."/>
            <person name="Jeon C.O.C."/>
        </authorList>
    </citation>
    <scope>NUCLEOTIDE SEQUENCE [LARGE SCALE GENOMIC DNA]</scope>
    <source>
        <strain evidence="6 7">KJ40-1</strain>
    </source>
</reference>